<organism evidence="2 3">
    <name type="scientific">Zopfia rhizophila CBS 207.26</name>
    <dbReference type="NCBI Taxonomy" id="1314779"/>
    <lineage>
        <taxon>Eukaryota</taxon>
        <taxon>Fungi</taxon>
        <taxon>Dikarya</taxon>
        <taxon>Ascomycota</taxon>
        <taxon>Pezizomycotina</taxon>
        <taxon>Dothideomycetes</taxon>
        <taxon>Dothideomycetes incertae sedis</taxon>
        <taxon>Zopfiaceae</taxon>
        <taxon>Zopfia</taxon>
    </lineage>
</organism>
<protein>
    <recommendedName>
        <fullName evidence="1">Aminoglycoside phosphotransferase domain-containing protein</fullName>
    </recommendedName>
</protein>
<dbReference type="Gene3D" id="3.30.200.20">
    <property type="entry name" value="Phosphorylase Kinase, domain 1"/>
    <property type="match status" value="1"/>
</dbReference>
<dbReference type="Proteomes" id="UP000800200">
    <property type="component" value="Unassembled WGS sequence"/>
</dbReference>
<proteinExistence type="predicted"/>
<dbReference type="AlphaFoldDB" id="A0A6A6DYD4"/>
<dbReference type="EMBL" id="ML994637">
    <property type="protein sequence ID" value="KAF2184574.1"/>
    <property type="molecule type" value="Genomic_DNA"/>
</dbReference>
<gene>
    <name evidence="2" type="ORF">K469DRAFT_708756</name>
</gene>
<evidence type="ECO:0000313" key="3">
    <source>
        <dbReference type="Proteomes" id="UP000800200"/>
    </source>
</evidence>
<keyword evidence="3" id="KW-1185">Reference proteome</keyword>
<dbReference type="InterPro" id="IPR002575">
    <property type="entry name" value="Aminoglycoside_PTrfase"/>
</dbReference>
<accession>A0A6A6DYD4</accession>
<evidence type="ECO:0000259" key="1">
    <source>
        <dbReference type="Pfam" id="PF01636"/>
    </source>
</evidence>
<dbReference type="InterPro" id="IPR011009">
    <property type="entry name" value="Kinase-like_dom_sf"/>
</dbReference>
<dbReference type="SUPFAM" id="SSF56112">
    <property type="entry name" value="Protein kinase-like (PK-like)"/>
    <property type="match status" value="1"/>
</dbReference>
<dbReference type="Gene3D" id="3.90.1200.10">
    <property type="match status" value="1"/>
</dbReference>
<evidence type="ECO:0000313" key="2">
    <source>
        <dbReference type="EMBL" id="KAF2184574.1"/>
    </source>
</evidence>
<sequence>MPDPLTTTSALSSYLTARSTPHTSIALLTGGTANFVYRVTLPDSKTVIYKHAAPHLSSNHNFAFDPARMDYEDRALEILPPLLSQHFKDSRGEETSVHAVRWFFYDKENKLLCISDGGDLNLKIAYTDLALDIPSIGREIGTWIAALHSCSKTTSLSLEGDEDLEKNNAVGVAIYRHSYKNVHVALSSYGHDPEFGKLIDEEYGSRLATENECVCHGDFWPGNVLVRQEGGQGKPELTIVDWEITRRGTSATDIGQFAAEAYLLDRFHGNRGLLPAFLTSYAEARAAELNREWVRRMVVHWGVHIAYWPTRVEWTDHEGTGKLVEIGLKTMKAVVEGDWEQLRTSELLKDVAAGWGKFWERT</sequence>
<name>A0A6A6DYD4_9PEZI</name>
<dbReference type="Pfam" id="PF01636">
    <property type="entry name" value="APH"/>
    <property type="match status" value="1"/>
</dbReference>
<dbReference type="OrthoDB" id="25129at2759"/>
<feature type="domain" description="Aminoglycoside phosphotransferase" evidence="1">
    <location>
        <begin position="126"/>
        <end position="266"/>
    </location>
</feature>
<reference evidence="2" key="1">
    <citation type="journal article" date="2020" name="Stud. Mycol.">
        <title>101 Dothideomycetes genomes: a test case for predicting lifestyles and emergence of pathogens.</title>
        <authorList>
            <person name="Haridas S."/>
            <person name="Albert R."/>
            <person name="Binder M."/>
            <person name="Bloem J."/>
            <person name="Labutti K."/>
            <person name="Salamov A."/>
            <person name="Andreopoulos B."/>
            <person name="Baker S."/>
            <person name="Barry K."/>
            <person name="Bills G."/>
            <person name="Bluhm B."/>
            <person name="Cannon C."/>
            <person name="Castanera R."/>
            <person name="Culley D."/>
            <person name="Daum C."/>
            <person name="Ezra D."/>
            <person name="Gonzalez J."/>
            <person name="Henrissat B."/>
            <person name="Kuo A."/>
            <person name="Liang C."/>
            <person name="Lipzen A."/>
            <person name="Lutzoni F."/>
            <person name="Magnuson J."/>
            <person name="Mondo S."/>
            <person name="Nolan M."/>
            <person name="Ohm R."/>
            <person name="Pangilinan J."/>
            <person name="Park H.-J."/>
            <person name="Ramirez L."/>
            <person name="Alfaro M."/>
            <person name="Sun H."/>
            <person name="Tritt A."/>
            <person name="Yoshinaga Y."/>
            <person name="Zwiers L.-H."/>
            <person name="Turgeon B."/>
            <person name="Goodwin S."/>
            <person name="Spatafora J."/>
            <person name="Crous P."/>
            <person name="Grigoriev I."/>
        </authorList>
    </citation>
    <scope>NUCLEOTIDE SEQUENCE</scope>
    <source>
        <strain evidence="2">CBS 207.26</strain>
    </source>
</reference>